<reference evidence="1 2" key="1">
    <citation type="submission" date="2019-05" db="EMBL/GenBank/DDBJ databases">
        <title>Another draft genome of Portunus trituberculatus and its Hox gene families provides insights of decapod evolution.</title>
        <authorList>
            <person name="Jeong J.-H."/>
            <person name="Song I."/>
            <person name="Kim S."/>
            <person name="Choi T."/>
            <person name="Kim D."/>
            <person name="Ryu S."/>
            <person name="Kim W."/>
        </authorList>
    </citation>
    <scope>NUCLEOTIDE SEQUENCE [LARGE SCALE GENOMIC DNA]</scope>
    <source>
        <tissue evidence="1">Muscle</tissue>
    </source>
</reference>
<proteinExistence type="predicted"/>
<keyword evidence="2" id="KW-1185">Reference proteome</keyword>
<organism evidence="1 2">
    <name type="scientific">Portunus trituberculatus</name>
    <name type="common">Swimming crab</name>
    <name type="synonym">Neptunus trituberculatus</name>
    <dbReference type="NCBI Taxonomy" id="210409"/>
    <lineage>
        <taxon>Eukaryota</taxon>
        <taxon>Metazoa</taxon>
        <taxon>Ecdysozoa</taxon>
        <taxon>Arthropoda</taxon>
        <taxon>Crustacea</taxon>
        <taxon>Multicrustacea</taxon>
        <taxon>Malacostraca</taxon>
        <taxon>Eumalacostraca</taxon>
        <taxon>Eucarida</taxon>
        <taxon>Decapoda</taxon>
        <taxon>Pleocyemata</taxon>
        <taxon>Brachyura</taxon>
        <taxon>Eubrachyura</taxon>
        <taxon>Portunoidea</taxon>
        <taxon>Portunidae</taxon>
        <taxon>Portuninae</taxon>
        <taxon>Portunus</taxon>
    </lineage>
</organism>
<gene>
    <name evidence="1" type="ORF">E2C01_095235</name>
</gene>
<evidence type="ECO:0000313" key="1">
    <source>
        <dbReference type="EMBL" id="MPC99797.1"/>
    </source>
</evidence>
<dbReference type="EMBL" id="VSRR010119944">
    <property type="protein sequence ID" value="MPC99797.1"/>
    <property type="molecule type" value="Genomic_DNA"/>
</dbReference>
<dbReference type="AlphaFoldDB" id="A0A5B7K369"/>
<dbReference type="Proteomes" id="UP000324222">
    <property type="component" value="Unassembled WGS sequence"/>
</dbReference>
<sequence length="65" mass="7241">MTPLKLHWEKVLLQARLVTQAAARVWGGVSSFSVGFVSKHNAASLLSRPSQVPHYCQDVSIWLHT</sequence>
<accession>A0A5B7K369</accession>
<evidence type="ECO:0000313" key="2">
    <source>
        <dbReference type="Proteomes" id="UP000324222"/>
    </source>
</evidence>
<comment type="caution">
    <text evidence="1">The sequence shown here is derived from an EMBL/GenBank/DDBJ whole genome shotgun (WGS) entry which is preliminary data.</text>
</comment>
<name>A0A5B7K369_PORTR</name>
<protein>
    <submittedName>
        <fullName evidence="1">Uncharacterized protein</fullName>
    </submittedName>
</protein>